<dbReference type="KEGG" id="pcz:PCL1606_48740"/>
<reference evidence="3 4" key="1">
    <citation type="journal article" date="2015" name="Mol. Plant Microbe Interact.">
        <title>Comparative Genomic Analysis of Pseudomonas chlororaphis PCL1606 Reveals New Insight into Antifungal Compounds Involved in Biocontrol.</title>
        <authorList>
            <person name="Calderon C.E."/>
            <person name="Ramos C."/>
            <person name="de Vicente A."/>
            <person name="Cazorla F.M."/>
        </authorList>
    </citation>
    <scope>NUCLEOTIDE SEQUENCE [LARGE SCALE GENOMIC DNA]</scope>
    <source>
        <strain evidence="3 4">PCL1606</strain>
    </source>
</reference>
<dbReference type="OrthoDB" id="6879814at2"/>
<name>A0A0D5Y4V6_9PSED</name>
<feature type="domain" description="Phage tail tape measure protein" evidence="2">
    <location>
        <begin position="153"/>
        <end position="349"/>
    </location>
</feature>
<dbReference type="Proteomes" id="UP000032748">
    <property type="component" value="Chromosome"/>
</dbReference>
<accession>A0A0D5Y4V6</accession>
<evidence type="ECO:0000313" key="3">
    <source>
        <dbReference type="EMBL" id="AKA26321.1"/>
    </source>
</evidence>
<dbReference type="PATRIC" id="fig|587753.10.peg.4868"/>
<sequence length="739" mass="74019">MANNQFALKNAAMGPPGSPLVGAGPPGNSQAALASPGNAGLSSSGFILALNAASFELRQLTSAIDSLKLALSSQRSLLRASSGAAGSEAAKGQKTTDKAAAGGPLPDMLKPAIAMEAALTDLGQVVYLTGKERADLAQANYQMAGSPGIAAGGTSAVDLAKAEYVAAKAGIENDQDKSRPLTLQTFAGDAGLIATAFKMPAKDAADMLAGLRTSMKLDRNQALDLADATNHLGKLPGDAQAADIGAILQRHGAAATSTGLAPEQAAALTAALLNTGTQKADAGEALKGITAALGKGEPKSEAQRAAWERLQVDPLKLDAPGALTEALKALQAPGVSTAERSALASTLFGDGGEAALRLSQQLPEVERALSRVADKKQYATSELGDKGSVRQSAQVQANTFEARLNRMNSAFGSAVAPVAEGAMAPIGGVVDGLASLATEFPKIAAGLALAGAAIAPVVGRLLKSVLDEVFTQVAKKLLSLAAPRLPSSIGKLFGEGGGCCGGPPEGKGTSRAREPKPKNQPKDKPKDKPKGDRQAPQAKAAKPSSTAPAAPRAGLMSRIGRGLKGSFAGVRSVAGRVAGRPLKLLRAGLNVFKGVRSGDSRAIGSGLGTLGGAWAGSTSGAAMGAALGSVVPILGTAVGGLLGGAIGGWLGSETFGRLGGEVGDRLKPPGEVSKGLVASSASSQQVTFAPVIQISGPDQASSQHIADLVLQQLRAQFVPLMMTDPLAVRRGAALSDGGV</sequence>
<dbReference type="AlphaFoldDB" id="A0A0D5Y4V6"/>
<evidence type="ECO:0000256" key="1">
    <source>
        <dbReference type="SAM" id="MobiDB-lite"/>
    </source>
</evidence>
<evidence type="ECO:0000259" key="2">
    <source>
        <dbReference type="Pfam" id="PF10145"/>
    </source>
</evidence>
<gene>
    <name evidence="3" type="ORF">PCL1606_48740</name>
</gene>
<dbReference type="RefSeq" id="WP_044461498.1">
    <property type="nucleotide sequence ID" value="NZ_CP011110.1"/>
</dbReference>
<feature type="region of interest" description="Disordered" evidence="1">
    <location>
        <begin position="84"/>
        <end position="103"/>
    </location>
</feature>
<feature type="compositionally biased region" description="Basic and acidic residues" evidence="1">
    <location>
        <begin position="511"/>
        <end position="533"/>
    </location>
</feature>
<evidence type="ECO:0000313" key="4">
    <source>
        <dbReference type="Proteomes" id="UP000032748"/>
    </source>
</evidence>
<dbReference type="InterPro" id="IPR010090">
    <property type="entry name" value="Phage_tape_meas"/>
</dbReference>
<feature type="compositionally biased region" description="Low complexity" evidence="1">
    <location>
        <begin position="534"/>
        <end position="552"/>
    </location>
</feature>
<feature type="region of interest" description="Disordered" evidence="1">
    <location>
        <begin position="9"/>
        <end position="35"/>
    </location>
</feature>
<dbReference type="Pfam" id="PF10145">
    <property type="entry name" value="PhageMin_Tail"/>
    <property type="match status" value="1"/>
</dbReference>
<dbReference type="NCBIfam" id="TIGR01760">
    <property type="entry name" value="tape_meas_TP901"/>
    <property type="match status" value="1"/>
</dbReference>
<organism evidence="3 4">
    <name type="scientific">Pseudomonas chlororaphis</name>
    <dbReference type="NCBI Taxonomy" id="587753"/>
    <lineage>
        <taxon>Bacteria</taxon>
        <taxon>Pseudomonadati</taxon>
        <taxon>Pseudomonadota</taxon>
        <taxon>Gammaproteobacteria</taxon>
        <taxon>Pseudomonadales</taxon>
        <taxon>Pseudomonadaceae</taxon>
        <taxon>Pseudomonas</taxon>
    </lineage>
</organism>
<protein>
    <recommendedName>
        <fullName evidence="2">Phage tail tape measure protein domain-containing protein</fullName>
    </recommendedName>
</protein>
<feature type="compositionally biased region" description="Low complexity" evidence="1">
    <location>
        <begin position="84"/>
        <end position="93"/>
    </location>
</feature>
<feature type="region of interest" description="Disordered" evidence="1">
    <location>
        <begin position="500"/>
        <end position="552"/>
    </location>
</feature>
<proteinExistence type="predicted"/>
<dbReference type="EMBL" id="CP011110">
    <property type="protein sequence ID" value="AKA26321.1"/>
    <property type="molecule type" value="Genomic_DNA"/>
</dbReference>